<dbReference type="RefSeq" id="WP_189003115.1">
    <property type="nucleotide sequence ID" value="NZ_BMOD01000009.1"/>
</dbReference>
<keyword evidence="3" id="KW-1185">Reference proteome</keyword>
<reference evidence="3" key="1">
    <citation type="journal article" date="2019" name="Int. J. Syst. Evol. Microbiol.">
        <title>The Global Catalogue of Microorganisms (GCM) 10K type strain sequencing project: providing services to taxonomists for standard genome sequencing and annotation.</title>
        <authorList>
            <consortium name="The Broad Institute Genomics Platform"/>
            <consortium name="The Broad Institute Genome Sequencing Center for Infectious Disease"/>
            <person name="Wu L."/>
            <person name="Ma J."/>
        </authorList>
    </citation>
    <scope>NUCLEOTIDE SEQUENCE [LARGE SCALE GENOMIC DNA]</scope>
    <source>
        <strain evidence="3">JCM 14370</strain>
    </source>
</reference>
<dbReference type="Proteomes" id="UP000632222">
    <property type="component" value="Unassembled WGS sequence"/>
</dbReference>
<evidence type="ECO:0000259" key="1">
    <source>
        <dbReference type="Pfam" id="PF09722"/>
    </source>
</evidence>
<comment type="caution">
    <text evidence="2">The sequence shown here is derived from an EMBL/GenBank/DDBJ whole genome shotgun (WGS) entry which is preliminary data.</text>
</comment>
<feature type="domain" description="Antitoxin Xre/MbcA/ParS-like toxin-binding" evidence="1">
    <location>
        <begin position="99"/>
        <end position="143"/>
    </location>
</feature>
<organism evidence="2 3">
    <name type="scientific">Deinococcus roseus</name>
    <dbReference type="NCBI Taxonomy" id="392414"/>
    <lineage>
        <taxon>Bacteria</taxon>
        <taxon>Thermotogati</taxon>
        <taxon>Deinococcota</taxon>
        <taxon>Deinococci</taxon>
        <taxon>Deinococcales</taxon>
        <taxon>Deinococcaceae</taxon>
        <taxon>Deinococcus</taxon>
    </lineage>
</organism>
<evidence type="ECO:0000313" key="3">
    <source>
        <dbReference type="Proteomes" id="UP000632222"/>
    </source>
</evidence>
<gene>
    <name evidence="2" type="ORF">GCM10008938_25900</name>
</gene>
<accession>A0ABQ2D2X7</accession>
<protein>
    <recommendedName>
        <fullName evidence="1">Antitoxin Xre/MbcA/ParS-like toxin-binding domain-containing protein</fullName>
    </recommendedName>
</protein>
<proteinExistence type="predicted"/>
<dbReference type="InterPro" id="IPR024467">
    <property type="entry name" value="Xre/MbcA/ParS-like_toxin-bd"/>
</dbReference>
<sequence>MTDLKILLERLESLMSCETQILSVDQIHALFEVVKSHPDHATEEAVSHPVTCQVYFQQFAKGTGLDVQGFSDLTGLAPHEPGSLHTVRCLLDFLDVHQQARALLGDQATRWLSRRSRQLGNRNPLRLIRQGDTQRVKDLLGSLSS</sequence>
<dbReference type="Pfam" id="PF09722">
    <property type="entry name" value="Xre_MbcA_ParS_C"/>
    <property type="match status" value="1"/>
</dbReference>
<dbReference type="EMBL" id="BMOD01000009">
    <property type="protein sequence ID" value="GGJ38614.1"/>
    <property type="molecule type" value="Genomic_DNA"/>
</dbReference>
<evidence type="ECO:0000313" key="2">
    <source>
        <dbReference type="EMBL" id="GGJ38614.1"/>
    </source>
</evidence>
<name>A0ABQ2D2X7_9DEIO</name>